<evidence type="ECO:0000313" key="2">
    <source>
        <dbReference type="Proteomes" id="UP000824106"/>
    </source>
</evidence>
<name>A0A9D2G2D6_9LACT</name>
<accession>A0A9D2G2D6</accession>
<dbReference type="EMBL" id="DXAZ01000083">
    <property type="protein sequence ID" value="HIZ71192.1"/>
    <property type="molecule type" value="Genomic_DNA"/>
</dbReference>
<dbReference type="Gene3D" id="3.40.800.10">
    <property type="entry name" value="Ureohydrolase domain"/>
    <property type="match status" value="1"/>
</dbReference>
<evidence type="ECO:0000313" key="1">
    <source>
        <dbReference type="EMBL" id="HIZ71192.1"/>
    </source>
</evidence>
<dbReference type="GO" id="GO:0008783">
    <property type="term" value="F:agmatinase activity"/>
    <property type="evidence" value="ECO:0007669"/>
    <property type="project" value="TreeGrafter"/>
</dbReference>
<organism evidence="1 2">
    <name type="scientific">Candidatus Atopostipes pullistercoris</name>
    <dbReference type="NCBI Taxonomy" id="2838467"/>
    <lineage>
        <taxon>Bacteria</taxon>
        <taxon>Bacillati</taxon>
        <taxon>Bacillota</taxon>
        <taxon>Bacilli</taxon>
        <taxon>Lactobacillales</taxon>
        <taxon>Carnobacteriaceae</taxon>
        <taxon>Atopostipes</taxon>
    </lineage>
</organism>
<dbReference type="SUPFAM" id="SSF52768">
    <property type="entry name" value="Arginase/deacetylase"/>
    <property type="match status" value="1"/>
</dbReference>
<dbReference type="PANTHER" id="PTHR11358">
    <property type="entry name" value="ARGINASE/AGMATINASE"/>
    <property type="match status" value="1"/>
</dbReference>
<dbReference type="InterPro" id="IPR006035">
    <property type="entry name" value="Ureohydrolase"/>
</dbReference>
<dbReference type="GO" id="GO:0033389">
    <property type="term" value="P:putrescine biosynthetic process from arginine, via agmatine"/>
    <property type="evidence" value="ECO:0007669"/>
    <property type="project" value="TreeGrafter"/>
</dbReference>
<dbReference type="AlphaFoldDB" id="A0A9D2G2D6"/>
<proteinExistence type="predicted"/>
<sequence length="250" mass="29077">MENITFFHMSEKDFSNKIYKDLYSKKIDLCDLKETYTMCPLDVLEEIEKRLPTHQRDYLYYLGNGNYHYLTLVLLSRLSEPFTLITFDHHNDAGDFPFLEMTSCGSWIQTAVDRVPLMERVIIIGADSQNGKKTKENYSSQLFFVSDTKVPENLQEISLLIKTKNIYMSIDRDYLSKEVVQTNWDQGDNQLSDLLKAIRFLANHHTLVGADVCGDIVWDYQTLNQLTMQATMQQSIQVNKKIFETLTNVL</sequence>
<reference evidence="1" key="1">
    <citation type="journal article" date="2021" name="PeerJ">
        <title>Extensive microbial diversity within the chicken gut microbiome revealed by metagenomics and culture.</title>
        <authorList>
            <person name="Gilroy R."/>
            <person name="Ravi A."/>
            <person name="Getino M."/>
            <person name="Pursley I."/>
            <person name="Horton D.L."/>
            <person name="Alikhan N.F."/>
            <person name="Baker D."/>
            <person name="Gharbi K."/>
            <person name="Hall N."/>
            <person name="Watson M."/>
            <person name="Adriaenssens E.M."/>
            <person name="Foster-Nyarko E."/>
            <person name="Jarju S."/>
            <person name="Secka A."/>
            <person name="Antonio M."/>
            <person name="Oren A."/>
            <person name="Chaudhuri R.R."/>
            <person name="La Ragione R."/>
            <person name="Hildebrand F."/>
            <person name="Pallen M.J."/>
        </authorList>
    </citation>
    <scope>NUCLEOTIDE SEQUENCE</scope>
    <source>
        <strain evidence="1">CHK169-4300</strain>
    </source>
</reference>
<dbReference type="Proteomes" id="UP000824106">
    <property type="component" value="Unassembled WGS sequence"/>
</dbReference>
<dbReference type="GO" id="GO:0046872">
    <property type="term" value="F:metal ion binding"/>
    <property type="evidence" value="ECO:0007669"/>
    <property type="project" value="InterPro"/>
</dbReference>
<dbReference type="PANTHER" id="PTHR11358:SF41">
    <property type="entry name" value="ARGINASE"/>
    <property type="match status" value="1"/>
</dbReference>
<dbReference type="Pfam" id="PF00491">
    <property type="entry name" value="Arginase"/>
    <property type="match status" value="1"/>
</dbReference>
<comment type="caution">
    <text evidence="1">The sequence shown here is derived from an EMBL/GenBank/DDBJ whole genome shotgun (WGS) entry which is preliminary data.</text>
</comment>
<dbReference type="InterPro" id="IPR023696">
    <property type="entry name" value="Ureohydrolase_dom_sf"/>
</dbReference>
<reference evidence="1" key="2">
    <citation type="submission" date="2021-04" db="EMBL/GenBank/DDBJ databases">
        <authorList>
            <person name="Gilroy R."/>
        </authorList>
    </citation>
    <scope>NUCLEOTIDE SEQUENCE</scope>
    <source>
        <strain evidence="1">CHK169-4300</strain>
    </source>
</reference>
<protein>
    <submittedName>
        <fullName evidence="1">Arginase family protein</fullName>
    </submittedName>
</protein>
<gene>
    <name evidence="1" type="ORF">H9808_05440</name>
</gene>